<proteinExistence type="predicted"/>
<accession>A0A926KQZ8</accession>
<dbReference type="AlphaFoldDB" id="A0A926KQZ8"/>
<dbReference type="Proteomes" id="UP000650466">
    <property type="component" value="Unassembled WGS sequence"/>
</dbReference>
<dbReference type="EMBL" id="JACVVD010000005">
    <property type="protein sequence ID" value="MBD0381541.1"/>
    <property type="molecule type" value="Genomic_DNA"/>
</dbReference>
<name>A0A926KQZ8_9BACL</name>
<comment type="caution">
    <text evidence="1">The sequence shown here is derived from an EMBL/GenBank/DDBJ whole genome shotgun (WGS) entry which is preliminary data.</text>
</comment>
<reference evidence="1" key="1">
    <citation type="submission" date="2020-09" db="EMBL/GenBank/DDBJ databases">
        <title>Draft Genome Sequence of Paenibacillus sp. WST5.</title>
        <authorList>
            <person name="Bao Z."/>
        </authorList>
    </citation>
    <scope>NUCLEOTIDE SEQUENCE</scope>
    <source>
        <strain evidence="1">WST5</strain>
    </source>
</reference>
<evidence type="ECO:0000313" key="2">
    <source>
        <dbReference type="Proteomes" id="UP000650466"/>
    </source>
</evidence>
<organism evidence="1 2">
    <name type="scientific">Paenibacillus sedimenti</name>
    <dbReference type="NCBI Taxonomy" id="2770274"/>
    <lineage>
        <taxon>Bacteria</taxon>
        <taxon>Bacillati</taxon>
        <taxon>Bacillota</taxon>
        <taxon>Bacilli</taxon>
        <taxon>Bacillales</taxon>
        <taxon>Paenibacillaceae</taxon>
        <taxon>Paenibacillus</taxon>
    </lineage>
</organism>
<gene>
    <name evidence="1" type="ORF">ICC18_15575</name>
</gene>
<keyword evidence="2" id="KW-1185">Reference proteome</keyword>
<dbReference type="RefSeq" id="WP_188175353.1">
    <property type="nucleotide sequence ID" value="NZ_JACVVD010000005.1"/>
</dbReference>
<evidence type="ECO:0000313" key="1">
    <source>
        <dbReference type="EMBL" id="MBD0381541.1"/>
    </source>
</evidence>
<sequence length="53" mass="6362">MNIEKRDDWKAQIINNETVFDYENKPEFDLMREYANQLNGQVDDPSAIRDIEE</sequence>
<protein>
    <submittedName>
        <fullName evidence="1">Uncharacterized protein</fullName>
    </submittedName>
</protein>